<dbReference type="Pfam" id="PF24587">
    <property type="entry name" value="DUF7612"/>
    <property type="match status" value="1"/>
</dbReference>
<feature type="compositionally biased region" description="Basic and acidic residues" evidence="1">
    <location>
        <begin position="234"/>
        <end position="253"/>
    </location>
</feature>
<proteinExistence type="predicted"/>
<dbReference type="Pfam" id="PF24589">
    <property type="entry name" value="DUF7614"/>
    <property type="match status" value="1"/>
</dbReference>
<feature type="domain" description="DUF7614" evidence="5">
    <location>
        <begin position="1245"/>
        <end position="1383"/>
    </location>
</feature>
<dbReference type="EMBL" id="CP099422">
    <property type="protein sequence ID" value="USW53891.1"/>
    <property type="molecule type" value="Genomic_DNA"/>
</dbReference>
<evidence type="ECO:0000259" key="4">
    <source>
        <dbReference type="Pfam" id="PF24588"/>
    </source>
</evidence>
<feature type="region of interest" description="Disordered" evidence="1">
    <location>
        <begin position="78"/>
        <end position="589"/>
    </location>
</feature>
<feature type="compositionally biased region" description="Basic residues" evidence="1">
    <location>
        <begin position="13"/>
        <end position="22"/>
    </location>
</feature>
<dbReference type="InterPro" id="IPR056032">
    <property type="entry name" value="DUF7613"/>
</dbReference>
<feature type="compositionally biased region" description="Basic and acidic residues" evidence="1">
    <location>
        <begin position="530"/>
        <end position="542"/>
    </location>
</feature>
<evidence type="ECO:0000256" key="1">
    <source>
        <dbReference type="SAM" id="MobiDB-lite"/>
    </source>
</evidence>
<feature type="compositionally biased region" description="Polar residues" evidence="1">
    <location>
        <begin position="338"/>
        <end position="365"/>
    </location>
</feature>
<dbReference type="Pfam" id="PF24586">
    <property type="entry name" value="DUF7611"/>
    <property type="match status" value="1"/>
</dbReference>
<dbReference type="InterPro" id="IPR056031">
    <property type="entry name" value="DUF7612"/>
</dbReference>
<feature type="compositionally biased region" description="Polar residues" evidence="1">
    <location>
        <begin position="493"/>
        <end position="516"/>
    </location>
</feature>
<keyword evidence="7" id="KW-1185">Reference proteome</keyword>
<evidence type="ECO:0000259" key="3">
    <source>
        <dbReference type="Pfam" id="PF24587"/>
    </source>
</evidence>
<evidence type="ECO:0000313" key="6">
    <source>
        <dbReference type="EMBL" id="USW53891.1"/>
    </source>
</evidence>
<evidence type="ECO:0000313" key="7">
    <source>
        <dbReference type="Proteomes" id="UP001056384"/>
    </source>
</evidence>
<evidence type="ECO:0000259" key="5">
    <source>
        <dbReference type="Pfam" id="PF24589"/>
    </source>
</evidence>
<dbReference type="Proteomes" id="UP001056384">
    <property type="component" value="Chromosome 5"/>
</dbReference>
<feature type="region of interest" description="Disordered" evidence="1">
    <location>
        <begin position="1"/>
        <end position="39"/>
    </location>
</feature>
<organism evidence="6 7">
    <name type="scientific">Septoria linicola</name>
    <dbReference type="NCBI Taxonomy" id="215465"/>
    <lineage>
        <taxon>Eukaryota</taxon>
        <taxon>Fungi</taxon>
        <taxon>Dikarya</taxon>
        <taxon>Ascomycota</taxon>
        <taxon>Pezizomycotina</taxon>
        <taxon>Dothideomycetes</taxon>
        <taxon>Dothideomycetidae</taxon>
        <taxon>Mycosphaerellales</taxon>
        <taxon>Mycosphaerellaceae</taxon>
        <taxon>Septoria</taxon>
    </lineage>
</organism>
<reference evidence="6" key="1">
    <citation type="submission" date="2022-06" db="EMBL/GenBank/DDBJ databases">
        <title>Complete genome sequences of two strains of the flax pathogen Septoria linicola.</title>
        <authorList>
            <person name="Lapalu N."/>
            <person name="Simon A."/>
            <person name="Demenou B."/>
            <person name="Paumier D."/>
            <person name="Guillot M.-P."/>
            <person name="Gout L."/>
            <person name="Valade R."/>
        </authorList>
    </citation>
    <scope>NUCLEOTIDE SEQUENCE</scope>
    <source>
        <strain evidence="6">SE15195</strain>
    </source>
</reference>
<dbReference type="Pfam" id="PF24588">
    <property type="entry name" value="DUF7613"/>
    <property type="match status" value="1"/>
</dbReference>
<protein>
    <submittedName>
        <fullName evidence="6">Uncharacterized protein</fullName>
    </submittedName>
</protein>
<gene>
    <name evidence="6" type="ORF">Slin15195_G072100</name>
</gene>
<feature type="compositionally biased region" description="Low complexity" evidence="1">
    <location>
        <begin position="552"/>
        <end position="577"/>
    </location>
</feature>
<dbReference type="InterPro" id="IPR056030">
    <property type="entry name" value="DUF7611"/>
</dbReference>
<name>A0A9Q9B067_9PEZI</name>
<feature type="compositionally biased region" description="Basic and acidic residues" evidence="1">
    <location>
        <begin position="476"/>
        <end position="492"/>
    </location>
</feature>
<sequence>MAEDDSKTSKASRFLKKSKWGKVLKEREPSEDDFQAPARQGTFTLNNDVVDFLKPSTEKNKPKIDIAIAKRWPEANQVRALGEESPGPGGPTFTKPRRRKGLNVGFARTQPEIIGEGGDEAPDPPREIGRRKAAMGRSVSDARAGPRSPPLPLQSYGQQPRVPLSQPAEDHFVPPPMRRANTSHNEFSAPVSRKFASPPMEDVEPHRPSIGRVPTGFDSFVKGQEATAQTPITPHDRNDQPLYTRDPDHDRPSSRQHFGMLDTKFDLEKEPGTSYLQTPGAGMSSAKGYLSPASATSDVPASPVVQKRREMTRNEGMAFRRASTLKHRDDDDDENERPNSSNRQSQQVTGTAFDSPSDYGQSPETAVTPDAPNPFADPRYTKRHSKGMSPARAPQANDSAQSSRQPRTDREFSRSQAPQPPPRSPLRGLPQISQPQNSHSRESSRDGDRIREMHPADGSMLATRPAAQPSVGMPSDRSRENSRSPGMRDHLYETSSGPQQPSAVFSKPNASSSSINRFPPGHGHSHSRSSSRDDGGPERIYSHESATQQQYSPRSQNGPPSGGSPRSSLLGPGRTGPSPGPSPLHRPQDYFAAPTIAQPAKSPAAVLRQEESSRPISVGSAYSLGRPAASPQPNVETNPAADAALADFAARVAHMKGVFRLTAEKEQSSDRCTPLMWLRAALWWYHTGKTGLEALFARRDPNDRRELLTQPHVDLAKAWWIMADPLQQYGSPDGSARSSGPETNIVRKGLAALRLSLQTLSLSITKNHLLPPEASLIQGQDTRIWVEYPRFTSDATAVLGGSVTKSVLVEESKEVVDPYELLPLNDTRGYFWYGRFPVEVYLNTEDSDTDRVVLPCLLTVLRGRQDYQTSIAIASQSELVNIRILPKQENRRYLTWSDVSWKASSAAMSIHLPRNFDLSVRMQERDFRALWNLSEYARKVEKTLRAELDESLVHQSQLTELQYVDSSNSSSFPTEKIRGCSALIFERTEKHVDGSGARKVHRGFRMLLITDPGHKTLSAVSHEICRRSPFYFEFLTDSAAGGTTAMVVRIREEKRQCRVLLVFPDANSRQTLYDVINGLTVGPDESIVGKMTLTSLNIEPASQSMSFSQSGHPALQHLQWQKLGITNGISDDPNSRIPMTTQSENLRILARHASGCITDRLNLGKGELLLRLPPVDSPSVQILRNPQEDMTMSIDTRQSHTATTDGIAELLRTVLEQQTIRSFTFQSFADLHAFQTAITGCTVRFDGIAANLDISRRRMVVPIYKKWQAQSVRIQIVSQGQIVQLLAFMEEFSHADSLCFQVKSTDVFETHKGDSKGKKWTVKLVDAKFTLPSREKGKEESEEDRLKDRFVNLENLEYAEEHDDITIGFDTEQERDKFAQALPAATSVSRGITLKRRT</sequence>
<feature type="domain" description="DUF7613" evidence="4">
    <location>
        <begin position="1083"/>
        <end position="1239"/>
    </location>
</feature>
<evidence type="ECO:0000259" key="2">
    <source>
        <dbReference type="Pfam" id="PF24586"/>
    </source>
</evidence>
<feature type="compositionally biased region" description="Basic and acidic residues" evidence="1">
    <location>
        <begin position="439"/>
        <end position="455"/>
    </location>
</feature>
<feature type="domain" description="DUF7611" evidence="2">
    <location>
        <begin position="788"/>
        <end position="944"/>
    </location>
</feature>
<feature type="compositionally biased region" description="Polar residues" evidence="1">
    <location>
        <begin position="396"/>
        <end position="405"/>
    </location>
</feature>
<dbReference type="InterPro" id="IPR056033">
    <property type="entry name" value="DUF7614"/>
</dbReference>
<feature type="domain" description="DUF7612" evidence="3">
    <location>
        <begin position="948"/>
        <end position="1079"/>
    </location>
</feature>
<accession>A0A9Q9B067</accession>